<protein>
    <submittedName>
        <fullName evidence="2">Uncharacterized protein</fullName>
    </submittedName>
</protein>
<dbReference type="InterPro" id="IPR019332">
    <property type="entry name" value="OSCP1"/>
</dbReference>
<evidence type="ECO:0000313" key="3">
    <source>
        <dbReference type="Proteomes" id="UP000250572"/>
    </source>
</evidence>
<dbReference type="AlphaFoldDB" id="A0A315V7E5"/>
<evidence type="ECO:0000313" key="2">
    <source>
        <dbReference type="EMBL" id="PWA14854.1"/>
    </source>
</evidence>
<dbReference type="Pfam" id="PF10188">
    <property type="entry name" value="Oscp1"/>
    <property type="match status" value="2"/>
</dbReference>
<evidence type="ECO:0000256" key="1">
    <source>
        <dbReference type="SAM" id="MobiDB-lite"/>
    </source>
</evidence>
<dbReference type="Proteomes" id="UP000250572">
    <property type="component" value="Unassembled WGS sequence"/>
</dbReference>
<sequence>MWQMSPGPGIEPATATSRTEGLQAWGALTSTPPQHAGATASLITALSFSVSWEPLVLRRSLVTTRQETRGSHQFSLEHNFLFSSSNVATGLPVFPGGSVLNDVVGTMFSKSFMDELLKPQQLYSHRTMKTVLTRLAHSSIMRLNPASMDRVSLCPLVRGSDPETVSPAGLQLYELMIMAFKYQVLLSPRPRDLLLVSYNHLDAARAFVRDTPAVLNQVDETHRKIIEVYSRLSDGEFQLLRQTLLTFLQDMHTRNQIQNPSGRFVLMTSGPVPTGVDVPGLIRTFDPRGKEVGRSEFPPGGTYSGSVGEGSFELSGDRVLKLGQNLYQAEHPEETQKSRTPRAQTRRFWFRLVLVEPCGPFSVLQPDRTNPLAKEELNLLARLMGCMKSRSVPTAAPRFRISLFPSDPEEDEESGAPAEQAAIFQVINIQAVQVGQQLSSDWLLLLH</sequence>
<proteinExistence type="predicted"/>
<comment type="caution">
    <text evidence="2">The sequence shown here is derived from an EMBL/GenBank/DDBJ whole genome shotgun (WGS) entry which is preliminary data.</text>
</comment>
<dbReference type="PANTHER" id="PTHR21439:SF0">
    <property type="entry name" value="PROTEIN OSCP1"/>
    <property type="match status" value="1"/>
</dbReference>
<accession>A0A315V7E5</accession>
<feature type="region of interest" description="Disordered" evidence="1">
    <location>
        <begin position="289"/>
        <end position="308"/>
    </location>
</feature>
<dbReference type="PANTHER" id="PTHR21439">
    <property type="entry name" value="OXIDORED-NITRO DOMAIN-CONTAINING PROTEIN"/>
    <property type="match status" value="1"/>
</dbReference>
<organism evidence="2 3">
    <name type="scientific">Gambusia affinis</name>
    <name type="common">Western mosquitofish</name>
    <name type="synonym">Heterandria affinis</name>
    <dbReference type="NCBI Taxonomy" id="33528"/>
    <lineage>
        <taxon>Eukaryota</taxon>
        <taxon>Metazoa</taxon>
        <taxon>Chordata</taxon>
        <taxon>Craniata</taxon>
        <taxon>Vertebrata</taxon>
        <taxon>Euteleostomi</taxon>
        <taxon>Actinopterygii</taxon>
        <taxon>Neopterygii</taxon>
        <taxon>Teleostei</taxon>
        <taxon>Neoteleostei</taxon>
        <taxon>Acanthomorphata</taxon>
        <taxon>Ovalentaria</taxon>
        <taxon>Atherinomorphae</taxon>
        <taxon>Cyprinodontiformes</taxon>
        <taxon>Poeciliidae</taxon>
        <taxon>Poeciliinae</taxon>
        <taxon>Gambusia</taxon>
    </lineage>
</organism>
<dbReference type="EMBL" id="NHOQ01002753">
    <property type="protein sequence ID" value="PWA14854.1"/>
    <property type="molecule type" value="Genomic_DNA"/>
</dbReference>
<gene>
    <name evidence="2" type="ORF">CCH79_00020320</name>
</gene>
<name>A0A315V7E5_GAMAF</name>
<reference evidence="2 3" key="1">
    <citation type="journal article" date="2018" name="G3 (Bethesda)">
        <title>A High-Quality Reference Genome for the Invasive Mosquitofish Gambusia affinis Using a Chicago Library.</title>
        <authorList>
            <person name="Hoffberg S.L."/>
            <person name="Troendle N.J."/>
            <person name="Glenn T.C."/>
            <person name="Mahmud O."/>
            <person name="Louha S."/>
            <person name="Chalopin D."/>
            <person name="Bennetzen J.L."/>
            <person name="Mauricio R."/>
        </authorList>
    </citation>
    <scope>NUCLEOTIDE SEQUENCE [LARGE SCALE GENOMIC DNA]</scope>
    <source>
        <strain evidence="2">NE01/NJP1002.9</strain>
        <tissue evidence="2">Muscle</tissue>
    </source>
</reference>
<dbReference type="GO" id="GO:0005886">
    <property type="term" value="C:plasma membrane"/>
    <property type="evidence" value="ECO:0007669"/>
    <property type="project" value="TreeGrafter"/>
</dbReference>
<dbReference type="STRING" id="33528.ENSGAFP00000028120"/>
<keyword evidence="3" id="KW-1185">Reference proteome</keyword>
<dbReference type="GO" id="GO:0005737">
    <property type="term" value="C:cytoplasm"/>
    <property type="evidence" value="ECO:0007669"/>
    <property type="project" value="TreeGrafter"/>
</dbReference>